<dbReference type="InterPro" id="IPR053842">
    <property type="entry name" value="NikA-like"/>
</dbReference>
<dbReference type="AlphaFoldDB" id="A0A7J5TT65"/>
<dbReference type="RefSeq" id="WP_019990995.1">
    <property type="nucleotide sequence ID" value="NZ_WELI01000015.1"/>
</dbReference>
<feature type="compositionally biased region" description="Basic and acidic residues" evidence="1">
    <location>
        <begin position="1"/>
        <end position="19"/>
    </location>
</feature>
<reference evidence="2 3" key="1">
    <citation type="submission" date="2019-10" db="EMBL/GenBank/DDBJ databases">
        <title>Rudanella paleaurantiibacter sp. nov., isolated from sludge.</title>
        <authorList>
            <person name="Xu S.Q."/>
        </authorList>
    </citation>
    <scope>NUCLEOTIDE SEQUENCE [LARGE SCALE GENOMIC DNA]</scope>
    <source>
        <strain evidence="2 3">HX-22-17</strain>
    </source>
</reference>
<organism evidence="2 3">
    <name type="scientific">Rudanella paleaurantiibacter</name>
    <dbReference type="NCBI Taxonomy" id="2614655"/>
    <lineage>
        <taxon>Bacteria</taxon>
        <taxon>Pseudomonadati</taxon>
        <taxon>Bacteroidota</taxon>
        <taxon>Cytophagia</taxon>
        <taxon>Cytophagales</taxon>
        <taxon>Cytophagaceae</taxon>
        <taxon>Rudanella</taxon>
    </lineage>
</organism>
<evidence type="ECO:0000313" key="2">
    <source>
        <dbReference type="EMBL" id="KAB7726430.1"/>
    </source>
</evidence>
<dbReference type="Pfam" id="PF21983">
    <property type="entry name" value="NikA-like"/>
    <property type="match status" value="1"/>
</dbReference>
<name>A0A7J5TT65_9BACT</name>
<evidence type="ECO:0000313" key="3">
    <source>
        <dbReference type="Proteomes" id="UP000488299"/>
    </source>
</evidence>
<proteinExistence type="predicted"/>
<dbReference type="Proteomes" id="UP000488299">
    <property type="component" value="Unassembled WGS sequence"/>
</dbReference>
<feature type="region of interest" description="Disordered" evidence="1">
    <location>
        <begin position="1"/>
        <end position="25"/>
    </location>
</feature>
<comment type="caution">
    <text evidence="2">The sequence shown here is derived from an EMBL/GenBank/DDBJ whole genome shotgun (WGS) entry which is preliminary data.</text>
</comment>
<protein>
    <submittedName>
        <fullName evidence="2">Uncharacterized protein</fullName>
    </submittedName>
</protein>
<keyword evidence="3" id="KW-1185">Reference proteome</keyword>
<evidence type="ECO:0000256" key="1">
    <source>
        <dbReference type="SAM" id="MobiDB-lite"/>
    </source>
</evidence>
<dbReference type="EMBL" id="WELI01000015">
    <property type="protein sequence ID" value="KAB7726430.1"/>
    <property type="molecule type" value="Genomic_DNA"/>
</dbReference>
<sequence>MAGKQKEGGVGVRPEKSSETKSTGVFVRLSPQERKALKTLSQQSGISVSQLLRTGALGQLDQLPRLRQLPPEVTAQLGKLDRLTTALWYISQRAAEDSVYAQDIRAVVYEVGEIAGQVRQYCQSNMARYTTVAQLDKLIAEGQQLTLSEVLEQLQKISDSFNPHPKK</sequence>
<gene>
    <name evidence="2" type="ORF">F5984_24220</name>
</gene>
<accession>A0A7J5TT65</accession>